<dbReference type="SUPFAM" id="SSF52058">
    <property type="entry name" value="L domain-like"/>
    <property type="match status" value="1"/>
</dbReference>
<dbReference type="Pfam" id="PF14843">
    <property type="entry name" value="GF_recep_IV"/>
    <property type="match status" value="1"/>
</dbReference>
<protein>
    <recommendedName>
        <fullName evidence="5">Receptor protein-tyrosine kinase</fullName>
    </recommendedName>
</protein>
<dbReference type="Gene3D" id="2.10.220.10">
    <property type="entry name" value="Hormone Receptor, Insulin-like Growth Factor Receptor 1, Chain A, domain 2"/>
    <property type="match status" value="1"/>
</dbReference>
<feature type="non-terminal residue" evidence="4">
    <location>
        <position position="136"/>
    </location>
</feature>
<proteinExistence type="predicted"/>
<dbReference type="Gene3D" id="3.80.20.20">
    <property type="entry name" value="Receptor L-domain"/>
    <property type="match status" value="1"/>
</dbReference>
<accession>A0A0B6YCM4</accession>
<keyword evidence="1" id="KW-0325">Glycoprotein</keyword>
<feature type="domain" description="Receptor L-domain" evidence="2">
    <location>
        <begin position="6"/>
        <end position="50"/>
    </location>
</feature>
<dbReference type="InterPro" id="IPR036941">
    <property type="entry name" value="Rcpt_L-dom_sf"/>
</dbReference>
<evidence type="ECO:0000256" key="1">
    <source>
        <dbReference type="ARBA" id="ARBA00023180"/>
    </source>
</evidence>
<organism evidence="4">
    <name type="scientific">Arion vulgaris</name>
    <dbReference type="NCBI Taxonomy" id="1028688"/>
    <lineage>
        <taxon>Eukaryota</taxon>
        <taxon>Metazoa</taxon>
        <taxon>Spiralia</taxon>
        <taxon>Lophotrochozoa</taxon>
        <taxon>Mollusca</taxon>
        <taxon>Gastropoda</taxon>
        <taxon>Heterobranchia</taxon>
        <taxon>Euthyneura</taxon>
        <taxon>Panpulmonata</taxon>
        <taxon>Eupulmonata</taxon>
        <taxon>Stylommatophora</taxon>
        <taxon>Helicina</taxon>
        <taxon>Arionoidea</taxon>
        <taxon>Arionidae</taxon>
        <taxon>Arion</taxon>
    </lineage>
</organism>
<reference evidence="4" key="1">
    <citation type="submission" date="2014-12" db="EMBL/GenBank/DDBJ databases">
        <title>Insight into the proteome of Arion vulgaris.</title>
        <authorList>
            <person name="Aradska J."/>
            <person name="Bulat T."/>
            <person name="Smidak R."/>
            <person name="Sarate P."/>
            <person name="Gangsoo J."/>
            <person name="Sialana F."/>
            <person name="Bilban M."/>
            <person name="Lubec G."/>
        </authorList>
    </citation>
    <scope>NUCLEOTIDE SEQUENCE</scope>
    <source>
        <tissue evidence="4">Skin</tissue>
    </source>
</reference>
<feature type="non-terminal residue" evidence="4">
    <location>
        <position position="1"/>
    </location>
</feature>
<evidence type="ECO:0000259" key="2">
    <source>
        <dbReference type="Pfam" id="PF01030"/>
    </source>
</evidence>
<dbReference type="EMBL" id="HACG01006716">
    <property type="protein sequence ID" value="CEK53581.1"/>
    <property type="molecule type" value="Transcribed_RNA"/>
</dbReference>
<dbReference type="InterPro" id="IPR009030">
    <property type="entry name" value="Growth_fac_rcpt_cys_sf"/>
</dbReference>
<evidence type="ECO:0008006" key="5">
    <source>
        <dbReference type="Google" id="ProtNLM"/>
    </source>
</evidence>
<dbReference type="SMART" id="SM00261">
    <property type="entry name" value="FU"/>
    <property type="match status" value="1"/>
</dbReference>
<dbReference type="SUPFAM" id="SSF57184">
    <property type="entry name" value="Growth factor receptor domain"/>
    <property type="match status" value="1"/>
</dbReference>
<dbReference type="InterPro" id="IPR006212">
    <property type="entry name" value="Furin_repeat"/>
</dbReference>
<gene>
    <name evidence="4" type="primary">ORF20763</name>
</gene>
<sequence>ADFHGNSLSILSTPLKSLELISLKHISNGNVFIAYNSKLCYADGIDWQQILKRPDQKYVVRSNRPFLQCERDKEVCDVQCGVSGCWGKGQNKCLKCAKNLYEEESLCLNECTDLPRLYHGGMNKCLKCHKECASHC</sequence>
<dbReference type="Pfam" id="PF01030">
    <property type="entry name" value="Recep_L_domain"/>
    <property type="match status" value="1"/>
</dbReference>
<evidence type="ECO:0000259" key="3">
    <source>
        <dbReference type="Pfam" id="PF14843"/>
    </source>
</evidence>
<name>A0A0B6YCM4_9EUPU</name>
<feature type="domain" description="Growth factor receptor" evidence="3">
    <location>
        <begin position="75"/>
        <end position="133"/>
    </location>
</feature>
<dbReference type="InterPro" id="IPR032778">
    <property type="entry name" value="GF_recep_IV"/>
</dbReference>
<dbReference type="AlphaFoldDB" id="A0A0B6YCM4"/>
<evidence type="ECO:0000313" key="4">
    <source>
        <dbReference type="EMBL" id="CEK53581.1"/>
    </source>
</evidence>
<dbReference type="InterPro" id="IPR000494">
    <property type="entry name" value="Rcpt_L-dom"/>
</dbReference>